<reference evidence="3" key="1">
    <citation type="journal article" date="2011" name="PLoS Genet.">
        <title>Azospirillum genomes reveal transition of bacteria from aquatic to terrestrial environments.</title>
        <authorList>
            <person name="Wisniewski-Dye F."/>
            <person name="Borziak K."/>
            <person name="Khalsa-Moyers G."/>
            <person name="Alexandre G."/>
            <person name="Sukharnikov L.O."/>
            <person name="Wuichet K."/>
            <person name="Hurst G.B."/>
            <person name="McDonald W.H."/>
            <person name="Robertson J.S."/>
            <person name="Barbe V."/>
            <person name="Calteau A."/>
            <person name="Rouy Z."/>
            <person name="Mangenot S."/>
            <person name="Prigent-Combaret C."/>
            <person name="Normand P."/>
            <person name="Boyer M."/>
            <person name="Siguier P."/>
            <person name="Dessaux Y."/>
            <person name="Elmerich C."/>
            <person name="Condemine G."/>
            <person name="Krishnen G."/>
            <person name="Kennedy I."/>
            <person name="Paterson A.H."/>
            <person name="Gonzalez V."/>
            <person name="Mavingui P."/>
            <person name="Zhulin I.B."/>
        </authorList>
    </citation>
    <scope>NUCLEOTIDE SEQUENCE [LARGE SCALE GENOMIC DNA]</scope>
    <source>
        <strain evidence="3">4B</strain>
    </source>
</reference>
<name>G7ZDX3_AZOL4</name>
<dbReference type="GO" id="GO:0043531">
    <property type="term" value="F:ADP binding"/>
    <property type="evidence" value="ECO:0007669"/>
    <property type="project" value="InterPro"/>
</dbReference>
<dbReference type="Pfam" id="PF13676">
    <property type="entry name" value="TIR_2"/>
    <property type="match status" value="1"/>
</dbReference>
<dbReference type="GO" id="GO:0007165">
    <property type="term" value="P:signal transduction"/>
    <property type="evidence" value="ECO:0007669"/>
    <property type="project" value="InterPro"/>
</dbReference>
<dbReference type="Gene3D" id="1.25.40.10">
    <property type="entry name" value="Tetratricopeptide repeat domain"/>
    <property type="match status" value="1"/>
</dbReference>
<dbReference type="PANTHER" id="PTHR46082">
    <property type="entry name" value="ATP/GTP-BINDING PROTEIN-RELATED"/>
    <property type="match status" value="1"/>
</dbReference>
<dbReference type="Proteomes" id="UP000005667">
    <property type="component" value="Plasmid AZO_p2"/>
</dbReference>
<organism evidence="2 3">
    <name type="scientific">Azospirillum lipoferum (strain 4B)</name>
    <dbReference type="NCBI Taxonomy" id="862719"/>
    <lineage>
        <taxon>Bacteria</taxon>
        <taxon>Pseudomonadati</taxon>
        <taxon>Pseudomonadota</taxon>
        <taxon>Alphaproteobacteria</taxon>
        <taxon>Rhodospirillales</taxon>
        <taxon>Azospirillaceae</taxon>
        <taxon>Azospirillum</taxon>
    </lineage>
</organism>
<dbReference type="PROSITE" id="PS50104">
    <property type="entry name" value="TIR"/>
    <property type="match status" value="1"/>
</dbReference>
<protein>
    <recommendedName>
        <fullName evidence="1">TIR domain-containing protein</fullName>
    </recommendedName>
</protein>
<keyword evidence="3" id="KW-1185">Reference proteome</keyword>
<evidence type="ECO:0000259" key="1">
    <source>
        <dbReference type="PROSITE" id="PS50104"/>
    </source>
</evidence>
<dbReference type="EMBL" id="FQ311870">
    <property type="protein sequence ID" value="CBS89807.1"/>
    <property type="molecule type" value="Genomic_DNA"/>
</dbReference>
<dbReference type="RefSeq" id="WP_014189220.1">
    <property type="nucleotide sequence ID" value="NC_016586.1"/>
</dbReference>
<dbReference type="PANTHER" id="PTHR46082:SF6">
    <property type="entry name" value="AAA+ ATPASE DOMAIN-CONTAINING PROTEIN-RELATED"/>
    <property type="match status" value="1"/>
</dbReference>
<feature type="domain" description="TIR" evidence="1">
    <location>
        <begin position="1"/>
        <end position="138"/>
    </location>
</feature>
<dbReference type="InterPro" id="IPR000157">
    <property type="entry name" value="TIR_dom"/>
</dbReference>
<dbReference type="HOGENOM" id="CLU_331172_0_0_5"/>
<dbReference type="Pfam" id="PF13374">
    <property type="entry name" value="TPR_10"/>
    <property type="match status" value="2"/>
</dbReference>
<dbReference type="KEGG" id="ali:AZOLI_p20697"/>
<dbReference type="InterPro" id="IPR011990">
    <property type="entry name" value="TPR-like_helical_dom_sf"/>
</dbReference>
<dbReference type="SUPFAM" id="SSF48452">
    <property type="entry name" value="TPR-like"/>
    <property type="match status" value="1"/>
</dbReference>
<dbReference type="SUPFAM" id="SSF52200">
    <property type="entry name" value="Toll/Interleukin receptor TIR domain"/>
    <property type="match status" value="1"/>
</dbReference>
<accession>G7ZDX3</accession>
<dbReference type="InterPro" id="IPR035897">
    <property type="entry name" value="Toll_tir_struct_dom_sf"/>
</dbReference>
<geneLocation type="plasmid" evidence="2 3">
    <name>AZO_p2</name>
</geneLocation>
<dbReference type="OrthoDB" id="9787760at2"/>
<proteinExistence type="predicted"/>
<keyword evidence="2" id="KW-0614">Plasmid</keyword>
<dbReference type="Gene3D" id="3.40.50.300">
    <property type="entry name" value="P-loop containing nucleotide triphosphate hydrolases"/>
    <property type="match status" value="1"/>
</dbReference>
<dbReference type="AlphaFoldDB" id="G7ZDX3"/>
<sequence>MADLFFSYPRADAERVRPLVEELRRLGLSVWFDEHEIGDSDAITRSIVEGLGQARMLVAWYSRAYTRSRPCQWELTAAYLAAQHEGGDLSRRILVVNPEQGGDHIQPVELRDRLYLEGGTDAVADLAGRIARRLDRAATWIGDIRPLQAPSWLAGQRRIGSNRFVGRVPDLWSVHSGLTAAAVTVITGARPGGDLVQVQGMGGIGKSMLAEEYALRFGAAYPGGIVWLSAARTGAVAADGREAEAEGSAGRHLFQLARSFGLPVQGMEPSAVAAQVGRHLEALGKPYLWIVDDLPSDANAAVLAHWTAPSTNGRTLVTTRGTRLDGCGTIHRLDVLTTEDAFRLLTSRQPPRNEAERTMAAEIVTELGRHALAVDVAGAALRAMSYAEFLKELRNPGADALALMEELAGELPNGHHPGIAVTLLQSIGRLRPEGVLVLQLASLLASDPIPTKYIADVLAEHAGDEAAGRRIALLEIQAAEAEALVDRLGPEEVTVHILTARTMRQHAAASEDLRAAAVRVMNRVMPRAADIREHATLEPLIGHVRTLTESVEDEETAMLLSWLGRYEDERGAYGPAIAVRQRQLDAVRHLYGEEHPNTLVSMGNLASTLWKQGDLAGARVLEEQVLAVRRRVFGEEHPQTLTSMNNVAETLSSQGDLAGARELQEQVLVVRRRVLGEEHPNTQALQIGLDFVTSRAR</sequence>
<dbReference type="SUPFAM" id="SSF52540">
    <property type="entry name" value="P-loop containing nucleoside triphosphate hydrolases"/>
    <property type="match status" value="1"/>
</dbReference>
<evidence type="ECO:0000313" key="3">
    <source>
        <dbReference type="Proteomes" id="UP000005667"/>
    </source>
</evidence>
<dbReference type="InterPro" id="IPR027417">
    <property type="entry name" value="P-loop_NTPase"/>
</dbReference>
<dbReference type="InterPro" id="IPR053137">
    <property type="entry name" value="NLR-like"/>
</dbReference>
<gene>
    <name evidence="2" type="ordered locus">AZOLI_p20697</name>
</gene>
<dbReference type="Gene3D" id="3.40.50.10140">
    <property type="entry name" value="Toll/interleukin-1 receptor homology (TIR) domain"/>
    <property type="match status" value="1"/>
</dbReference>
<evidence type="ECO:0000313" key="2">
    <source>
        <dbReference type="EMBL" id="CBS89807.1"/>
    </source>
</evidence>